<dbReference type="PANTHER" id="PTHR30566:SF5">
    <property type="entry name" value="MECHANOSENSITIVE ION CHANNEL PROTEIN 1, MITOCHONDRIAL-RELATED"/>
    <property type="match status" value="1"/>
</dbReference>
<evidence type="ECO:0000256" key="4">
    <source>
        <dbReference type="ARBA" id="ARBA00022989"/>
    </source>
</evidence>
<dbReference type="PANTHER" id="PTHR30566">
    <property type="entry name" value="YNAI-RELATED MECHANOSENSITIVE ION CHANNEL"/>
    <property type="match status" value="1"/>
</dbReference>
<dbReference type="Pfam" id="PF00924">
    <property type="entry name" value="MS_channel_2nd"/>
    <property type="match status" value="1"/>
</dbReference>
<dbReference type="Gene3D" id="2.30.30.60">
    <property type="match status" value="1"/>
</dbReference>
<comment type="caution">
    <text evidence="8">The sequence shown here is derived from an EMBL/GenBank/DDBJ whole genome shotgun (WGS) entry which is preliminary data.</text>
</comment>
<dbReference type="EMBL" id="AHOM02000010">
    <property type="protein sequence ID" value="EJZ40887.1"/>
    <property type="molecule type" value="Genomic_DNA"/>
</dbReference>
<dbReference type="InterPro" id="IPR006685">
    <property type="entry name" value="MscS_channel_2nd"/>
</dbReference>
<evidence type="ECO:0000313" key="9">
    <source>
        <dbReference type="Proteomes" id="UP000018720"/>
    </source>
</evidence>
<dbReference type="InterPro" id="IPR010920">
    <property type="entry name" value="LSM_dom_sf"/>
</dbReference>
<comment type="subcellular location">
    <subcellularLocation>
        <location evidence="1">Cell membrane</location>
        <topology evidence="1">Multi-pass membrane protein</topology>
    </subcellularLocation>
</comment>
<evidence type="ECO:0000256" key="6">
    <source>
        <dbReference type="SAM" id="Phobius"/>
    </source>
</evidence>
<dbReference type="SUPFAM" id="SSF50182">
    <property type="entry name" value="Sm-like ribonucleoproteins"/>
    <property type="match status" value="1"/>
</dbReference>
<evidence type="ECO:0000256" key="5">
    <source>
        <dbReference type="ARBA" id="ARBA00023136"/>
    </source>
</evidence>
<reference evidence="8 9" key="1">
    <citation type="submission" date="2012-08" db="EMBL/GenBank/DDBJ databases">
        <authorList>
            <person name="Harkins D.M."/>
            <person name="Durkin A.S."/>
            <person name="Selengut J.D."/>
            <person name="Sanka R."/>
            <person name="DePew J."/>
            <person name="Purushe J."/>
            <person name="Matthias M.A."/>
            <person name="Vinetz J.M."/>
            <person name="Sutton G.G."/>
            <person name="Nelson W.C."/>
            <person name="Fouts D.E."/>
        </authorList>
    </citation>
    <scope>NUCLEOTIDE SEQUENCE [LARGE SCALE GENOMIC DNA]</scope>
    <source>
        <strain evidence="8 9">MMD4847</strain>
    </source>
</reference>
<dbReference type="InterPro" id="IPR011066">
    <property type="entry name" value="MscS_channel_C_sf"/>
</dbReference>
<sequence>MKNGPLIMEEILRLLNPISLLDTKERTITEEFVLVVYFILTLVIVYKTFVLSFDRISPPADNSVRYNRRRVTRILFVVVGAVSLLPVIFSGLSYLPTVMGLAGAGIVISLKDITLNYVGWLLIHGSNGFEVGDRIEIEGVKGDVVNIGINRFTLMELSQDPKSEQSTNRLVHLPNHTIILHKVYVVKEKLGFVWDEFRIKIPHGSDWEAAEKILNGILKNGSVIDQHKIDYSVRELSKNYLVRLGKTTPIVYIGLEEGGVLFSLRYLTHIKEKRNQKARISREVLKEFAEAGIRIL</sequence>
<dbReference type="SUPFAM" id="SSF82689">
    <property type="entry name" value="Mechanosensitive channel protein MscS (YggB), C-terminal domain"/>
    <property type="match status" value="1"/>
</dbReference>
<protein>
    <submittedName>
        <fullName evidence="8">Transporter, small conductance mechanosensitive ion channel MscS family protein</fullName>
    </submittedName>
</protein>
<dbReference type="InterPro" id="IPR023408">
    <property type="entry name" value="MscS_beta-dom_sf"/>
</dbReference>
<evidence type="ECO:0000259" key="7">
    <source>
        <dbReference type="Pfam" id="PF00924"/>
    </source>
</evidence>
<keyword evidence="4 6" id="KW-1133">Transmembrane helix</keyword>
<evidence type="ECO:0000313" key="8">
    <source>
        <dbReference type="EMBL" id="EJZ40887.1"/>
    </source>
</evidence>
<keyword evidence="5 6" id="KW-0472">Membrane</keyword>
<keyword evidence="3 6" id="KW-0812">Transmembrane</keyword>
<organism evidence="8 9">
    <name type="scientific">Leptospira licerasiae str. MMD4847</name>
    <dbReference type="NCBI Taxonomy" id="1049971"/>
    <lineage>
        <taxon>Bacteria</taxon>
        <taxon>Pseudomonadati</taxon>
        <taxon>Spirochaetota</taxon>
        <taxon>Spirochaetia</taxon>
        <taxon>Leptospirales</taxon>
        <taxon>Leptospiraceae</taxon>
        <taxon>Leptospira</taxon>
    </lineage>
</organism>
<feature type="domain" description="Mechanosensitive ion channel MscS" evidence="7">
    <location>
        <begin position="112"/>
        <end position="155"/>
    </location>
</feature>
<evidence type="ECO:0000256" key="3">
    <source>
        <dbReference type="ARBA" id="ARBA00022692"/>
    </source>
</evidence>
<keyword evidence="9" id="KW-1185">Reference proteome</keyword>
<keyword evidence="2" id="KW-1003">Cell membrane</keyword>
<dbReference type="Proteomes" id="UP000018720">
    <property type="component" value="Unassembled WGS sequence"/>
</dbReference>
<dbReference type="Gene3D" id="3.30.70.100">
    <property type="match status" value="1"/>
</dbReference>
<feature type="transmembrane region" description="Helical" evidence="6">
    <location>
        <begin position="74"/>
        <end position="95"/>
    </location>
</feature>
<accession>A0ABN0H677</accession>
<proteinExistence type="predicted"/>
<evidence type="ECO:0000256" key="1">
    <source>
        <dbReference type="ARBA" id="ARBA00004651"/>
    </source>
</evidence>
<name>A0ABN0H677_9LEPT</name>
<feature type="transmembrane region" description="Helical" evidence="6">
    <location>
        <begin position="32"/>
        <end position="53"/>
    </location>
</feature>
<evidence type="ECO:0000256" key="2">
    <source>
        <dbReference type="ARBA" id="ARBA00022475"/>
    </source>
</evidence>
<gene>
    <name evidence="8" type="ORF">LEP1GSC178_1913</name>
</gene>